<gene>
    <name evidence="1" type="ORF">KPL71_005017</name>
</gene>
<evidence type="ECO:0000313" key="1">
    <source>
        <dbReference type="EMBL" id="KAH9794816.1"/>
    </source>
</evidence>
<name>A0ACB8NAF1_CITSI</name>
<proteinExistence type="predicted"/>
<evidence type="ECO:0000313" key="2">
    <source>
        <dbReference type="Proteomes" id="UP000829398"/>
    </source>
</evidence>
<accession>A0ACB8NAF1</accession>
<sequence length="879" mass="101055">MAAEASNFAQPSIPKFDGDYDHWSMLMENLLRSKEYWSIIETGYTEPAEAETLTATQKKTLEDLKLKDLKAKNYLFSAIEKSILKTIIQKSTSKQLWDSMKRKYQGNIIMQRAQLQTLCREFEILEIKIGESVTDYFSRMMLVANDMRNNGEYMLDVKIIEKILRTLIERFNYIKFQKNGGDEQALKVTSGERLGPSEEDKFGGRGKGRGNLKGRGRGRGRQLIDKATVECFHCHKLGHFRYECPSWDKNINYAEFDEDEEMLLMSHVEMHNSKIEEVWFLDFGCSNHMSGDKRWFIELDESFRKMVKLGNNSKISVMGKGNIRIQFLEKLRTSLFSSGIRGHNNSSVASEVWTLEHEGPENFGIQKLVKGLPILKHSAKLCTDCIVGKQHCDNFPKKSLWRAYQPLQLMHSDICGLITPESNSHKRHVHILDIKRKKLDNKSFKCVFLGGELDKCKARLVAKRYTQQADIDYTELDVKSVFLHGEITEEVFIEQPRGYEVKGAENKVYRLKKALYGLKQAPRAWFSKIESYFIKEGFQRCLSEHTLFKKNGGDGRILIVSLYVDDLIFTGNDGKMFEEFKRSMKQEFEMFDLGRMKHFLGVEVVQGLTGIFISQRKYANEVLERFGMKYCNPVKNLIVLGCRLVKDEGGTKVDSTIYKQMVGSLMYLIATRPDLMYVVSLISRFMEASTELHEYDVKRIFRYLKRITEMGILYKKGGEENLVAFSDSDYAEDLEDRKSTSGYVFKLSYGAVAWSSKKQPVVTLSTTKAEFIAAASCACQSIWMQRVLGKLGLNQSKCTIFCDNSSAIKLSKNPVMHGKSKHIDIRFHFLRELTRDGVVDLVHCGSKDQLACIMTKPLKLDLFLKMRRQLGVCIVQEVN</sequence>
<protein>
    <submittedName>
        <fullName evidence="1">Integrase catalytic domain-containing protein</fullName>
    </submittedName>
</protein>
<dbReference type="Proteomes" id="UP000829398">
    <property type="component" value="Chromosome 2"/>
</dbReference>
<dbReference type="EMBL" id="CM039171">
    <property type="protein sequence ID" value="KAH9794816.1"/>
    <property type="molecule type" value="Genomic_DNA"/>
</dbReference>
<organism evidence="1 2">
    <name type="scientific">Citrus sinensis</name>
    <name type="common">Sweet orange</name>
    <name type="synonym">Citrus aurantium var. sinensis</name>
    <dbReference type="NCBI Taxonomy" id="2711"/>
    <lineage>
        <taxon>Eukaryota</taxon>
        <taxon>Viridiplantae</taxon>
        <taxon>Streptophyta</taxon>
        <taxon>Embryophyta</taxon>
        <taxon>Tracheophyta</taxon>
        <taxon>Spermatophyta</taxon>
        <taxon>Magnoliopsida</taxon>
        <taxon>eudicotyledons</taxon>
        <taxon>Gunneridae</taxon>
        <taxon>Pentapetalae</taxon>
        <taxon>rosids</taxon>
        <taxon>malvids</taxon>
        <taxon>Sapindales</taxon>
        <taxon>Rutaceae</taxon>
        <taxon>Aurantioideae</taxon>
        <taxon>Citrus</taxon>
    </lineage>
</organism>
<keyword evidence="2" id="KW-1185">Reference proteome</keyword>
<reference evidence="2" key="1">
    <citation type="journal article" date="2023" name="Hortic. Res.">
        <title>A chromosome-level phased genome enabling allele-level studies in sweet orange: a case study on citrus Huanglongbing tolerance.</title>
        <authorList>
            <person name="Wu B."/>
            <person name="Yu Q."/>
            <person name="Deng Z."/>
            <person name="Duan Y."/>
            <person name="Luo F."/>
            <person name="Gmitter F. Jr."/>
        </authorList>
    </citation>
    <scope>NUCLEOTIDE SEQUENCE [LARGE SCALE GENOMIC DNA]</scope>
    <source>
        <strain evidence="2">cv. Valencia</strain>
    </source>
</reference>
<comment type="caution">
    <text evidence="1">The sequence shown here is derived from an EMBL/GenBank/DDBJ whole genome shotgun (WGS) entry which is preliminary data.</text>
</comment>